<evidence type="ECO:0000256" key="1">
    <source>
        <dbReference type="ARBA" id="ARBA00008061"/>
    </source>
</evidence>
<dbReference type="STRING" id="1903952.BIT28_25755"/>
<dbReference type="InterPro" id="IPR014756">
    <property type="entry name" value="Ig_E-set"/>
</dbReference>
<dbReference type="SMART" id="SM00642">
    <property type="entry name" value="Aamy"/>
    <property type="match status" value="1"/>
</dbReference>
<dbReference type="CDD" id="cd02861">
    <property type="entry name" value="E_set_pullulanase_like"/>
    <property type="match status" value="1"/>
</dbReference>
<dbReference type="InterPro" id="IPR013780">
    <property type="entry name" value="Glyco_hydro_b"/>
</dbReference>
<dbReference type="InterPro" id="IPR013784">
    <property type="entry name" value="Carb-bd-like_fold"/>
</dbReference>
<dbReference type="InterPro" id="IPR006047">
    <property type="entry name" value="GH13_cat_dom"/>
</dbReference>
<dbReference type="GO" id="GO:0030246">
    <property type="term" value="F:carbohydrate binding"/>
    <property type="evidence" value="ECO:0007669"/>
    <property type="project" value="InterPro"/>
</dbReference>
<dbReference type="GO" id="GO:0051060">
    <property type="term" value="F:pullulanase activity"/>
    <property type="evidence" value="ECO:0007669"/>
    <property type="project" value="UniProtKB-EC"/>
</dbReference>
<dbReference type="SUPFAM" id="SSF51011">
    <property type="entry name" value="Glycosyl hydrolase domain"/>
    <property type="match status" value="2"/>
</dbReference>
<dbReference type="InterPro" id="IPR024561">
    <property type="entry name" value="Pullul_strch_C"/>
</dbReference>
<dbReference type="Pfam" id="PF11852">
    <property type="entry name" value="Pullul_strch_C"/>
    <property type="match status" value="1"/>
</dbReference>
<feature type="compositionally biased region" description="Basic and acidic residues" evidence="9">
    <location>
        <begin position="357"/>
        <end position="371"/>
    </location>
</feature>
<dbReference type="Gene3D" id="2.60.40.1130">
    <property type="entry name" value="Rab geranylgeranyltransferase alpha-subunit, insert domain"/>
    <property type="match status" value="1"/>
</dbReference>
<evidence type="ECO:0000313" key="12">
    <source>
        <dbReference type="EMBL" id="OLQ81655.1"/>
    </source>
</evidence>
<protein>
    <recommendedName>
        <fullName evidence="6">pullulanase</fullName>
        <ecNumber evidence="6">3.2.1.41</ecNumber>
    </recommendedName>
    <alternativeName>
        <fullName evidence="7">Alpha-dextrin endo-1,6-alpha-glucosidase</fullName>
    </alternativeName>
    <alternativeName>
        <fullName evidence="8">Pullulan 6-glucanohydrolase</fullName>
    </alternativeName>
</protein>
<dbReference type="EC" id="3.2.1.41" evidence="6"/>
<dbReference type="InterPro" id="IPR028974">
    <property type="entry name" value="TSP_type-3_rpt"/>
</dbReference>
<dbReference type="InterPro" id="IPR013783">
    <property type="entry name" value="Ig-like_fold"/>
</dbReference>
<dbReference type="OrthoDB" id="3236218at2"/>
<dbReference type="InterPro" id="IPR041111">
    <property type="entry name" value="Pullulanase_Ins"/>
</dbReference>
<evidence type="ECO:0000256" key="4">
    <source>
        <dbReference type="ARBA" id="ARBA00023295"/>
    </source>
</evidence>
<evidence type="ECO:0000256" key="8">
    <source>
        <dbReference type="ARBA" id="ARBA00031076"/>
    </source>
</evidence>
<accession>A0A1Q9H234</accession>
<sequence length="2062" mass="224914">MKTNLTKLTVALASLGVIAGCGDNDTGSVSPQPSTQPVTQLSVQAMDGYLQKAQVWLDVNGNFKLDPNEPQAITGAEGKATLDLTQFNGDPAHYSLMTKVLKGQTIDEDNPGIAVTRDYVMMAPKGYQKISPLTTMIGLKMAEGASEEEALAAVRSELAQPDLDPKQDYIASNNTLLAQSARSIAQLLPEQLDTNGIAEQKATLSQGATVLGQEIDAQRKNNQEPNLKDKTLVKGKDGKPAVAADSDNDGFADDIDLFPNDPKESADFDKDKIGDHADLDDDNDGFNDSVELRLGSDPYDSSSTPPDFDGDKIADADDPDDDNDTFKDTEELEVGSDPKNPQSTPLDLDGDGWSNADEERLGTNSKDKADQPADLDGDMIADVDDADIDNDGADNKSDAFPRDRFESLDTNGDGLGDFASSDDDGDGIPDSIDPDPKGTDSTPDKPAPEYTEAVIHYKRADGNYDGWGLHIWNNDTCDSIADSALEGVSWGAPFLPTEISNEYGAVYKLPLKAGHSSCMNFIVHKGNDKALGGNDLQLDFSKGDKIYTFDGNSTLYYEAVTEVPVKLSGASAHWLDLTTFAWFENSDASRYELWSTDKGNGDITKTDDFTRAALSQSGVINNSKFPHLAGRTAFSLDIESDAAKALLKQQLIAVAIDDNNKVVAATKVQIPGVVDQLYTAGKQDADEARLGSWIEGGEANFALWAPTATDVELYLYGADKSLLAQSPVTLTEDPATGIWHYKGSADLKNVFYRYRVKAYHPKTGHIEWMTTTDPYSLSLSTSSLYSQLVDLSDPAAKPAGWDAQMIPTLATPEENIIYELHIRDFSASDSKGSPEYDGKYLAFTEEERDSVSHLKSLKEAGLTTIHLLPSYDLASIQEDTAKRVDLNDTVEKLCTVNPKANLCSDGTPRSSTILELLEKIDPATDGAQALLADIRPLDGFNWGYDPFHYNAPEGSYAVESDGVSRIKEYRSMILKLHELGFRVVQDVVYNHTFSSGLYDKSVLDKTVPGYYHRLNPVTGAVENSTCCDNTASENRMFEKLVGDSIMMWAQDYKIDGFRFDLMGHLMKSSMVKVYDQVKTVDPDNWFYGEGWNFGEVVNGARGENATQWPMAGTGIGTYNDRLRDGVRGGGPFDSGLALLQTPGFANAGDRFDANLKSKMDLIRYGMTGNLQAYPLETSTGITVNGRDFNYGDQGAAYTLDPQESINYVSKHDNQTLWDFNQYKADPSVTVEDRARMQIIGLAPVMLGQGIPFLHMGSELLRSKSMARDSYDSGDWYNKVDFSKQTNNWNVGLPRADKDQANWEAIKQVIANPNTQARPQDIEWTDARFKELLKIRSTTPLLKLITEDEVLKRVRFHNTGASSAPGVIVMSVDDGVNAGSDLDVNYQALVVVINANISTQSVTIDGTTGFELHPVMASSADSKIKQSSFTGGTFEVPGLTAAVFVKPQSGEQGEGLGGETKPVVKAPYGSEKIFVRGSFNSWEQDAEMQYIGDGKYLLERYFEPGVYEFKIASGDWSTVNLGFDQVKSGDGSVSFEKNGDNIRITVTDQGVWRFELDASNKDQPSVVVKGTGTDFACYGGDSKACDLRVYQVMVESFVDGDSNTDYDKGYGPSHHRGDLQGIINSLDYIKSLNVNALWLTPVFDSCAGTAGDNKLDATGYFACDFFNVDPNFGTNDQLKTLINTAHDKGLYVFLDGVFGHTNKVTVKSSPTGKLPTLKAGEASYSGQLVVYPDSDSLAFFKEVATHWITEYGIDGWRLDQSYQLPLAEWREIRSAVEAASADNKAAGKPWGTLGYMVGEVWKGAGEIAATTYGTDKEPALSSAFNFPLRYGLVKALAVEESGNSGNATEINASWNKIENYPYHAMPNLMLGNHDLVRFGDLIQRGNKGEYFQRHKAAFSFMTAWSGPITFYYGEEIGDEVDGFAAKVSDDCAAQGLCDDHVARSSANIEGVTGVTLSAEQADLKAWLSKAMAVRAATPALYKGKRRNLLSSEMVYADLKQYGDQQVVYVLNTTTDAQNFELDMSKVKATSQIVDLLTDEVIATGDQKTTITVPALTGRLLKVN</sequence>
<dbReference type="PANTHER" id="PTHR43002">
    <property type="entry name" value="GLYCOGEN DEBRANCHING ENZYME"/>
    <property type="match status" value="1"/>
</dbReference>
<dbReference type="Pfam" id="PF18494">
    <property type="entry name" value="Pullulanase_Ins"/>
    <property type="match status" value="1"/>
</dbReference>
<dbReference type="InterPro" id="IPR040671">
    <property type="entry name" value="Pullulanase_N2"/>
</dbReference>
<feature type="compositionally biased region" description="Basic and acidic residues" evidence="9">
    <location>
        <begin position="434"/>
        <end position="447"/>
    </location>
</feature>
<evidence type="ECO:0000256" key="2">
    <source>
        <dbReference type="ARBA" id="ARBA00022729"/>
    </source>
</evidence>
<comment type="catalytic activity">
    <reaction evidence="5">
        <text>Hydrolysis of (1-&gt;6)-alpha-D-glucosidic linkages in pullulan, amylopectin and glycogen, and in the alpha- and beta-limit dextrins of amylopectin and glycogen.</text>
        <dbReference type="EC" id="3.2.1.41"/>
    </reaction>
</comment>
<proteinExistence type="inferred from homology"/>
<dbReference type="InterPro" id="IPR004193">
    <property type="entry name" value="Glyco_hydro_13_N"/>
</dbReference>
<evidence type="ECO:0000256" key="10">
    <source>
        <dbReference type="SAM" id="SignalP"/>
    </source>
</evidence>
<dbReference type="GO" id="GO:0005509">
    <property type="term" value="F:calcium ion binding"/>
    <property type="evidence" value="ECO:0007669"/>
    <property type="project" value="InterPro"/>
</dbReference>
<dbReference type="SUPFAM" id="SSF49452">
    <property type="entry name" value="Starch-binding domain-like"/>
    <property type="match status" value="1"/>
</dbReference>
<keyword evidence="4" id="KW-0326">Glycosidase</keyword>
<keyword evidence="3" id="KW-0378">Hydrolase</keyword>
<dbReference type="Pfam" id="PF00128">
    <property type="entry name" value="Alpha-amylase"/>
    <property type="match status" value="2"/>
</dbReference>
<dbReference type="CDD" id="cd02860">
    <property type="entry name" value="E_set_Pullulanase"/>
    <property type="match status" value="1"/>
</dbReference>
<dbReference type="Gene3D" id="2.60.40.10">
    <property type="entry name" value="Immunoglobulins"/>
    <property type="match status" value="2"/>
</dbReference>
<evidence type="ECO:0000256" key="6">
    <source>
        <dbReference type="ARBA" id="ARBA00024062"/>
    </source>
</evidence>
<dbReference type="Gene3D" id="4.10.1080.10">
    <property type="entry name" value="TSP type-3 repeat"/>
    <property type="match status" value="2"/>
</dbReference>
<dbReference type="Gene3D" id="2.60.40.1110">
    <property type="match status" value="1"/>
</dbReference>
<comment type="similarity">
    <text evidence="1">Belongs to the glycosyl hydrolase 13 family.</text>
</comment>
<dbReference type="Pfam" id="PF17967">
    <property type="entry name" value="Pullulanase_N2"/>
    <property type="match status" value="1"/>
</dbReference>
<feature type="domain" description="Glycosyl hydrolase family 13 catalytic" evidence="11">
    <location>
        <begin position="1590"/>
        <end position="1973"/>
    </location>
</feature>
<dbReference type="InterPro" id="IPR011839">
    <property type="entry name" value="Pullul_strch"/>
</dbReference>
<evidence type="ECO:0000256" key="7">
    <source>
        <dbReference type="ARBA" id="ARBA00029618"/>
    </source>
</evidence>
<feature type="compositionally biased region" description="Low complexity" evidence="9">
    <location>
        <begin position="296"/>
        <end position="307"/>
    </location>
</feature>
<dbReference type="SUPFAM" id="SSF51445">
    <property type="entry name" value="(Trans)glycosidases"/>
    <property type="match status" value="2"/>
</dbReference>
<dbReference type="SUPFAM" id="SSF103647">
    <property type="entry name" value="TSP type-3 repeat"/>
    <property type="match status" value="2"/>
</dbReference>
<dbReference type="GO" id="GO:0005975">
    <property type="term" value="P:carbohydrate metabolic process"/>
    <property type="evidence" value="ECO:0007669"/>
    <property type="project" value="InterPro"/>
</dbReference>
<comment type="caution">
    <text evidence="12">The sequence shown here is derived from an EMBL/GenBank/DDBJ whole genome shotgun (WGS) entry which is preliminary data.</text>
</comment>
<dbReference type="Gene3D" id="3.20.20.80">
    <property type="entry name" value="Glycosidases"/>
    <property type="match status" value="2"/>
</dbReference>
<dbReference type="Proteomes" id="UP000186905">
    <property type="component" value="Unassembled WGS sequence"/>
</dbReference>
<feature type="region of interest" description="Disordered" evidence="9">
    <location>
        <begin position="217"/>
        <end position="448"/>
    </location>
</feature>
<evidence type="ECO:0000313" key="13">
    <source>
        <dbReference type="Proteomes" id="UP000186905"/>
    </source>
</evidence>
<dbReference type="InterPro" id="IPR017853">
    <property type="entry name" value="GH"/>
</dbReference>
<keyword evidence="2 10" id="KW-0732">Signal</keyword>
<feature type="compositionally biased region" description="Acidic residues" evidence="9">
    <location>
        <begin position="246"/>
        <end position="256"/>
    </location>
</feature>
<dbReference type="CDD" id="cd11341">
    <property type="entry name" value="AmyAc_Pullulanase_LD-like"/>
    <property type="match status" value="1"/>
</dbReference>
<name>A0A1Q9H234_9GAMM</name>
<dbReference type="Pfam" id="PF03714">
    <property type="entry name" value="PUD"/>
    <property type="match status" value="1"/>
</dbReference>
<dbReference type="Pfam" id="PF02922">
    <property type="entry name" value="CBM_48"/>
    <property type="match status" value="1"/>
</dbReference>
<evidence type="ECO:0000256" key="5">
    <source>
        <dbReference type="ARBA" id="ARBA00023965"/>
    </source>
</evidence>
<dbReference type="RefSeq" id="WP_075761750.1">
    <property type="nucleotide sequence ID" value="NZ_MJIL01000037.1"/>
</dbReference>
<keyword evidence="13" id="KW-1185">Reference proteome</keyword>
<feature type="compositionally biased region" description="Acidic residues" evidence="9">
    <location>
        <begin position="373"/>
        <end position="392"/>
    </location>
</feature>
<feature type="compositionally biased region" description="Basic and acidic residues" evidence="9">
    <location>
        <begin position="393"/>
        <end position="407"/>
    </location>
</feature>
<feature type="chain" id="PRO_5012480690" description="pullulanase" evidence="10">
    <location>
        <begin position="20"/>
        <end position="2062"/>
    </location>
</feature>
<evidence type="ECO:0000256" key="9">
    <source>
        <dbReference type="SAM" id="MobiDB-lite"/>
    </source>
</evidence>
<feature type="compositionally biased region" description="Basic and acidic residues" evidence="9">
    <location>
        <begin position="217"/>
        <end position="239"/>
    </location>
</feature>
<organism evidence="12 13">
    <name type="scientific">Photobacterium proteolyticum</name>
    <dbReference type="NCBI Taxonomy" id="1903952"/>
    <lineage>
        <taxon>Bacteria</taxon>
        <taxon>Pseudomonadati</taxon>
        <taxon>Pseudomonadota</taxon>
        <taxon>Gammaproteobacteria</taxon>
        <taxon>Vibrionales</taxon>
        <taxon>Vibrionaceae</taxon>
        <taxon>Photobacterium</taxon>
    </lineage>
</organism>
<dbReference type="PROSITE" id="PS51257">
    <property type="entry name" value="PROKAR_LIPOPROTEIN"/>
    <property type="match status" value="1"/>
</dbReference>
<dbReference type="NCBIfam" id="TIGR02103">
    <property type="entry name" value="pullul_strch"/>
    <property type="match status" value="1"/>
</dbReference>
<feature type="compositionally biased region" description="Basic and acidic residues" evidence="9">
    <location>
        <begin position="261"/>
        <end position="277"/>
    </location>
</feature>
<dbReference type="SUPFAM" id="SSF81296">
    <property type="entry name" value="E set domains"/>
    <property type="match status" value="3"/>
</dbReference>
<reference evidence="12 13" key="1">
    <citation type="submission" date="2016-09" db="EMBL/GenBank/DDBJ databases">
        <title>Photobacterium proteolyticum sp. nov. a protease producing bacterium isolated from ocean sediments of Laizhou Bay.</title>
        <authorList>
            <person name="Li Y."/>
        </authorList>
    </citation>
    <scope>NUCLEOTIDE SEQUENCE [LARGE SCALE GENOMIC DNA]</scope>
    <source>
        <strain evidence="12 13">13-12</strain>
    </source>
</reference>
<gene>
    <name evidence="12" type="ORF">BIT28_25755</name>
</gene>
<dbReference type="InterPro" id="IPR005323">
    <property type="entry name" value="CBM41_pullulanase"/>
</dbReference>
<dbReference type="CDD" id="cd10315">
    <property type="entry name" value="CBM41_pullulanase"/>
    <property type="match status" value="1"/>
</dbReference>
<dbReference type="EMBL" id="MJIL01000037">
    <property type="protein sequence ID" value="OLQ81655.1"/>
    <property type="molecule type" value="Genomic_DNA"/>
</dbReference>
<evidence type="ECO:0000259" key="11">
    <source>
        <dbReference type="SMART" id="SM00642"/>
    </source>
</evidence>
<evidence type="ECO:0000256" key="3">
    <source>
        <dbReference type="ARBA" id="ARBA00022801"/>
    </source>
</evidence>
<dbReference type="Gene3D" id="2.60.40.1180">
    <property type="entry name" value="Golgi alpha-mannosidase II"/>
    <property type="match status" value="2"/>
</dbReference>
<feature type="signal peptide" evidence="10">
    <location>
        <begin position="1"/>
        <end position="19"/>
    </location>
</feature>
<dbReference type="CDD" id="cd00551">
    <property type="entry name" value="AmyAc_family"/>
    <property type="match status" value="1"/>
</dbReference>